<evidence type="ECO:0000313" key="7">
    <source>
        <dbReference type="Proteomes" id="UP000552644"/>
    </source>
</evidence>
<feature type="domain" description="OmpA-like" evidence="5">
    <location>
        <begin position="309"/>
        <end position="425"/>
    </location>
</feature>
<protein>
    <submittedName>
        <fullName evidence="6">OOP family OmpA-OmpF porin</fullName>
    </submittedName>
</protein>
<keyword evidence="2 4" id="KW-0472">Membrane</keyword>
<sequence>MKVRHLFTLVAMTAVTGCSVGGLLGQTAPGAGADPAGQACRWLGEQTSDAAPARLDLVVLIDRSASARDGKGRAWDWYRAVFGGAGTAVGDAVSFPNTRVPTPARIRVGAFDGEGSVEWVVGDLLLPHLTATADGYRSSYALNVSDCLRDAVGRAAASPPREPGSAVLGALDVDRVQTSAPDAEHRLVVATDGLSTQGCASLGQTAMRDLTLVRRIVRACQGQRAVPDLKGWAVEMAWLGHPGAGRPQPRQSHRKWLTSLWSGLCAATGAHPCRIADGRPPDPARGTEGVPVTVKDPVIAFASTERAPSPFVKKVFPENLLFPTGSAVLHVKGRELLTRFADELAGQAPESVGVAGYADDRGGTTYNEELSRRRAQAVGDVLRRAGLRGFRTEGRGEIAGNCPSPNAGDTKACNRRVEIVYRVRG</sequence>
<dbReference type="InterPro" id="IPR006664">
    <property type="entry name" value="OMP_bac"/>
</dbReference>
<gene>
    <name evidence="6" type="ORF">FHS44_007884</name>
</gene>
<dbReference type="PROSITE" id="PS51257">
    <property type="entry name" value="PROKAR_LIPOPROTEIN"/>
    <property type="match status" value="1"/>
</dbReference>
<dbReference type="GO" id="GO:0009279">
    <property type="term" value="C:cell outer membrane"/>
    <property type="evidence" value="ECO:0007669"/>
    <property type="project" value="UniProtKB-SubCell"/>
</dbReference>
<dbReference type="InterPro" id="IPR036737">
    <property type="entry name" value="OmpA-like_sf"/>
</dbReference>
<evidence type="ECO:0000256" key="3">
    <source>
        <dbReference type="ARBA" id="ARBA00023237"/>
    </source>
</evidence>
<dbReference type="EMBL" id="JACHJP010000016">
    <property type="protein sequence ID" value="MBB4920732.1"/>
    <property type="molecule type" value="Genomic_DNA"/>
</dbReference>
<dbReference type="AlphaFoldDB" id="A0A7W7QVW1"/>
<dbReference type="Gene3D" id="3.30.1330.60">
    <property type="entry name" value="OmpA-like domain"/>
    <property type="match status" value="1"/>
</dbReference>
<dbReference type="PRINTS" id="PR01021">
    <property type="entry name" value="OMPADOMAIN"/>
</dbReference>
<dbReference type="Proteomes" id="UP000552644">
    <property type="component" value="Unassembled WGS sequence"/>
</dbReference>
<dbReference type="SUPFAM" id="SSF103088">
    <property type="entry name" value="OmpA-like"/>
    <property type="match status" value="1"/>
</dbReference>
<dbReference type="PANTHER" id="PTHR30329">
    <property type="entry name" value="STATOR ELEMENT OF FLAGELLAR MOTOR COMPLEX"/>
    <property type="match status" value="1"/>
</dbReference>
<dbReference type="InterPro" id="IPR050330">
    <property type="entry name" value="Bact_OuterMem_StrucFunc"/>
</dbReference>
<proteinExistence type="predicted"/>
<accession>A0A7W7QVW1</accession>
<evidence type="ECO:0000256" key="4">
    <source>
        <dbReference type="PROSITE-ProRule" id="PRU00473"/>
    </source>
</evidence>
<dbReference type="Pfam" id="PF00691">
    <property type="entry name" value="OmpA"/>
    <property type="match status" value="1"/>
</dbReference>
<dbReference type="RefSeq" id="WP_184725314.1">
    <property type="nucleotide sequence ID" value="NZ_JACHJP010000016.1"/>
</dbReference>
<evidence type="ECO:0000259" key="5">
    <source>
        <dbReference type="PROSITE" id="PS51123"/>
    </source>
</evidence>
<dbReference type="InterPro" id="IPR006665">
    <property type="entry name" value="OmpA-like"/>
</dbReference>
<comment type="subcellular location">
    <subcellularLocation>
        <location evidence="1">Cell outer membrane</location>
    </subcellularLocation>
</comment>
<organism evidence="6 7">
    <name type="scientific">Streptosporangium saharense</name>
    <dbReference type="NCBI Taxonomy" id="1706840"/>
    <lineage>
        <taxon>Bacteria</taxon>
        <taxon>Bacillati</taxon>
        <taxon>Actinomycetota</taxon>
        <taxon>Actinomycetes</taxon>
        <taxon>Streptosporangiales</taxon>
        <taxon>Streptosporangiaceae</taxon>
        <taxon>Streptosporangium</taxon>
    </lineage>
</organism>
<evidence type="ECO:0000313" key="6">
    <source>
        <dbReference type="EMBL" id="MBB4920732.1"/>
    </source>
</evidence>
<comment type="caution">
    <text evidence="6">The sequence shown here is derived from an EMBL/GenBank/DDBJ whole genome shotgun (WGS) entry which is preliminary data.</text>
</comment>
<dbReference type="CDD" id="cd07185">
    <property type="entry name" value="OmpA_C-like"/>
    <property type="match status" value="1"/>
</dbReference>
<evidence type="ECO:0000256" key="2">
    <source>
        <dbReference type="ARBA" id="ARBA00023136"/>
    </source>
</evidence>
<evidence type="ECO:0000256" key="1">
    <source>
        <dbReference type="ARBA" id="ARBA00004442"/>
    </source>
</evidence>
<keyword evidence="7" id="KW-1185">Reference proteome</keyword>
<dbReference type="PROSITE" id="PS51123">
    <property type="entry name" value="OMPA_2"/>
    <property type="match status" value="1"/>
</dbReference>
<keyword evidence="3" id="KW-0998">Cell outer membrane</keyword>
<reference evidence="6 7" key="1">
    <citation type="submission" date="2020-08" db="EMBL/GenBank/DDBJ databases">
        <title>Genomic Encyclopedia of Type Strains, Phase III (KMG-III): the genomes of soil and plant-associated and newly described type strains.</title>
        <authorList>
            <person name="Whitman W."/>
        </authorList>
    </citation>
    <scope>NUCLEOTIDE SEQUENCE [LARGE SCALE GENOMIC DNA]</scope>
    <source>
        <strain evidence="6 7">CECT 8840</strain>
    </source>
</reference>
<name>A0A7W7QVW1_9ACTN</name>
<dbReference type="PANTHER" id="PTHR30329:SF21">
    <property type="entry name" value="LIPOPROTEIN YIAD-RELATED"/>
    <property type="match status" value="1"/>
</dbReference>